<sequence>MGSALLFIFTSSIEPPIYIPTHNTFQWKPYEDPVILEVILEEFFTIRGSVNTGSNSGRILSKSEHLAC</sequence>
<accession>A0ABR0MFJ2</accession>
<name>A0ABR0MFJ2_GOSAR</name>
<dbReference type="Proteomes" id="UP001358586">
    <property type="component" value="Chromosome 13"/>
</dbReference>
<gene>
    <name evidence="1" type="ORF">PVK06_048242</name>
</gene>
<organism evidence="1 2">
    <name type="scientific">Gossypium arboreum</name>
    <name type="common">Tree cotton</name>
    <name type="synonym">Gossypium nanking</name>
    <dbReference type="NCBI Taxonomy" id="29729"/>
    <lineage>
        <taxon>Eukaryota</taxon>
        <taxon>Viridiplantae</taxon>
        <taxon>Streptophyta</taxon>
        <taxon>Embryophyta</taxon>
        <taxon>Tracheophyta</taxon>
        <taxon>Spermatophyta</taxon>
        <taxon>Magnoliopsida</taxon>
        <taxon>eudicotyledons</taxon>
        <taxon>Gunneridae</taxon>
        <taxon>Pentapetalae</taxon>
        <taxon>rosids</taxon>
        <taxon>malvids</taxon>
        <taxon>Malvales</taxon>
        <taxon>Malvaceae</taxon>
        <taxon>Malvoideae</taxon>
        <taxon>Gossypium</taxon>
    </lineage>
</organism>
<dbReference type="EMBL" id="JARKNE010000013">
    <property type="protein sequence ID" value="KAK5771984.1"/>
    <property type="molecule type" value="Genomic_DNA"/>
</dbReference>
<evidence type="ECO:0000313" key="1">
    <source>
        <dbReference type="EMBL" id="KAK5771984.1"/>
    </source>
</evidence>
<proteinExistence type="predicted"/>
<comment type="caution">
    <text evidence="1">The sequence shown here is derived from an EMBL/GenBank/DDBJ whole genome shotgun (WGS) entry which is preliminary data.</text>
</comment>
<keyword evidence="2" id="KW-1185">Reference proteome</keyword>
<protein>
    <submittedName>
        <fullName evidence="1">Uncharacterized protein</fullName>
    </submittedName>
</protein>
<evidence type="ECO:0000313" key="2">
    <source>
        <dbReference type="Proteomes" id="UP001358586"/>
    </source>
</evidence>
<reference evidence="1 2" key="1">
    <citation type="submission" date="2023-03" db="EMBL/GenBank/DDBJ databases">
        <title>WGS of Gossypium arboreum.</title>
        <authorList>
            <person name="Yu D."/>
        </authorList>
    </citation>
    <scope>NUCLEOTIDE SEQUENCE [LARGE SCALE GENOMIC DNA]</scope>
    <source>
        <tissue evidence="1">Leaf</tissue>
    </source>
</reference>